<dbReference type="InterPro" id="IPR052279">
    <property type="entry name" value="EngB_GTPase"/>
</dbReference>
<dbReference type="SUPFAM" id="SSF52540">
    <property type="entry name" value="P-loop containing nucleoside triphosphate hydrolases"/>
    <property type="match status" value="1"/>
</dbReference>
<keyword evidence="3" id="KW-0460">Magnesium</keyword>
<reference evidence="7 8" key="1">
    <citation type="journal article" date="2017" name="Genome Announc.">
        <title>Genome sequence of the saprophytic ascomycete Epicoccum nigrum ICMP 19927 strain isolated from New Zealand.</title>
        <authorList>
            <person name="Fokin M."/>
            <person name="Fleetwood D."/>
            <person name="Weir B.S."/>
            <person name="Villas-Boas S.G."/>
        </authorList>
    </citation>
    <scope>NUCLEOTIDE SEQUENCE [LARGE SCALE GENOMIC DNA]</scope>
    <source>
        <strain evidence="7 8">ICMP 19927</strain>
    </source>
</reference>
<feature type="domain" description="EngB-type G" evidence="6">
    <location>
        <begin position="180"/>
        <end position="365"/>
    </location>
</feature>
<protein>
    <recommendedName>
        <fullName evidence="6">EngB-type G domain-containing protein</fullName>
    </recommendedName>
</protein>
<feature type="region of interest" description="Disordered" evidence="5">
    <location>
        <begin position="22"/>
        <end position="143"/>
    </location>
</feature>
<feature type="compositionally biased region" description="Pro residues" evidence="5">
    <location>
        <begin position="85"/>
        <end position="98"/>
    </location>
</feature>
<keyword evidence="8" id="KW-1185">Reference proteome</keyword>
<evidence type="ECO:0000256" key="3">
    <source>
        <dbReference type="ARBA" id="ARBA00022842"/>
    </source>
</evidence>
<dbReference type="AlphaFoldDB" id="A0A1Y2MCS7"/>
<dbReference type="CDD" id="cd01876">
    <property type="entry name" value="YihA_EngB"/>
    <property type="match status" value="1"/>
</dbReference>
<dbReference type="STRING" id="105696.A0A1Y2MCS7"/>
<accession>A0A1Y2MCS7</accession>
<dbReference type="GO" id="GO:0005525">
    <property type="term" value="F:GTP binding"/>
    <property type="evidence" value="ECO:0007669"/>
    <property type="project" value="UniProtKB-KW"/>
</dbReference>
<gene>
    <name evidence="7" type="ORF">B5807_01036</name>
</gene>
<keyword evidence="4" id="KW-0342">GTP-binding</keyword>
<dbReference type="InterPro" id="IPR027417">
    <property type="entry name" value="P-loop_NTPase"/>
</dbReference>
<dbReference type="Gene3D" id="3.40.50.300">
    <property type="entry name" value="P-loop containing nucleotide triphosphate hydrolases"/>
    <property type="match status" value="1"/>
</dbReference>
<feature type="compositionally biased region" description="Basic and acidic residues" evidence="5">
    <location>
        <begin position="423"/>
        <end position="436"/>
    </location>
</feature>
<feature type="compositionally biased region" description="Polar residues" evidence="5">
    <location>
        <begin position="48"/>
        <end position="58"/>
    </location>
</feature>
<dbReference type="PANTHER" id="PTHR46498">
    <property type="entry name" value="GTP-BINDING PROTEIN 8"/>
    <property type="match status" value="1"/>
</dbReference>
<dbReference type="InterPro" id="IPR006073">
    <property type="entry name" value="GTP-bd"/>
</dbReference>
<evidence type="ECO:0000313" key="8">
    <source>
        <dbReference type="Proteomes" id="UP000193240"/>
    </source>
</evidence>
<dbReference type="FunCoup" id="A0A1Y2MCS7">
    <property type="interactions" value="233"/>
</dbReference>
<dbReference type="OMA" id="HEEWGEV"/>
<dbReference type="PROSITE" id="PS51706">
    <property type="entry name" value="G_ENGB"/>
    <property type="match status" value="1"/>
</dbReference>
<evidence type="ECO:0000313" key="7">
    <source>
        <dbReference type="EMBL" id="OSS53792.1"/>
    </source>
</evidence>
<organism evidence="7 8">
    <name type="scientific">Epicoccum nigrum</name>
    <name type="common">Soil fungus</name>
    <name type="synonym">Epicoccum purpurascens</name>
    <dbReference type="NCBI Taxonomy" id="105696"/>
    <lineage>
        <taxon>Eukaryota</taxon>
        <taxon>Fungi</taxon>
        <taxon>Dikarya</taxon>
        <taxon>Ascomycota</taxon>
        <taxon>Pezizomycotina</taxon>
        <taxon>Dothideomycetes</taxon>
        <taxon>Pleosporomycetidae</taxon>
        <taxon>Pleosporales</taxon>
        <taxon>Pleosporineae</taxon>
        <taxon>Didymellaceae</taxon>
        <taxon>Epicoccum</taxon>
    </lineage>
</organism>
<dbReference type="Proteomes" id="UP000193240">
    <property type="component" value="Unassembled WGS sequence"/>
</dbReference>
<evidence type="ECO:0000259" key="6">
    <source>
        <dbReference type="PROSITE" id="PS51706"/>
    </source>
</evidence>
<dbReference type="Pfam" id="PF01926">
    <property type="entry name" value="MMR_HSR1"/>
    <property type="match status" value="1"/>
</dbReference>
<dbReference type="GO" id="GO:0046872">
    <property type="term" value="F:metal ion binding"/>
    <property type="evidence" value="ECO:0007669"/>
    <property type="project" value="UniProtKB-KW"/>
</dbReference>
<keyword evidence="1" id="KW-0479">Metal-binding</keyword>
<sequence length="436" mass="47309">MSSLLPTPGWVCRSCIRGIAQQRRGLRVRPRARQPTTEAPKVAPPPQTITLTDGTTIRIQPEQPLKAGASSTTSAQSLWEDEPTVEPPTTPKPTPKPNHPLDLEPSAPSAPLQSYPKTKTKTKAPPETPPTGPHDYNWYYETAPPSHANKTHANTFFDRHGKRATLLRSIAQFRLLPETDVPEVAFVGRSNVGKSSLLNAVMGCDTKKLLARTSSTPGFTKTMNLYGVAPDPGVRIAASSLHSSGDQGKEKIVGARGLVIVDMPGYGAGSLAQWGTEIMKYLQSRKALRRVFVLLDAQHGVKDKDRDILSALRLAGVSHQVVLSKVDKLYVPEAEEVRRVGKGAKAKSKGTVGALRARMRDLLPDIKPPVGGGALGEILACSSEVLVEGKRLGVEDVRYAVLKAVGLEGEERKGFTASKKERKKEELTEKKKREKA</sequence>
<evidence type="ECO:0000256" key="5">
    <source>
        <dbReference type="SAM" id="MobiDB-lite"/>
    </source>
</evidence>
<proteinExistence type="predicted"/>
<name>A0A1Y2MCS7_EPING</name>
<dbReference type="GO" id="GO:0005739">
    <property type="term" value="C:mitochondrion"/>
    <property type="evidence" value="ECO:0007669"/>
    <property type="project" value="TreeGrafter"/>
</dbReference>
<evidence type="ECO:0000256" key="4">
    <source>
        <dbReference type="ARBA" id="ARBA00023134"/>
    </source>
</evidence>
<dbReference type="PANTHER" id="PTHR46498:SF1">
    <property type="entry name" value="GTP-BINDING PROTEIN 8"/>
    <property type="match status" value="1"/>
</dbReference>
<dbReference type="EMBL" id="KZ107838">
    <property type="protein sequence ID" value="OSS53792.1"/>
    <property type="molecule type" value="Genomic_DNA"/>
</dbReference>
<feature type="region of interest" description="Disordered" evidence="5">
    <location>
        <begin position="411"/>
        <end position="436"/>
    </location>
</feature>
<evidence type="ECO:0000256" key="1">
    <source>
        <dbReference type="ARBA" id="ARBA00022723"/>
    </source>
</evidence>
<dbReference type="InParanoid" id="A0A1Y2MCS7"/>
<dbReference type="InterPro" id="IPR030393">
    <property type="entry name" value="G_ENGB_dom"/>
</dbReference>
<keyword evidence="2" id="KW-0547">Nucleotide-binding</keyword>
<evidence type="ECO:0000256" key="2">
    <source>
        <dbReference type="ARBA" id="ARBA00022741"/>
    </source>
</evidence>